<dbReference type="Proteomes" id="UP000647172">
    <property type="component" value="Unassembled WGS sequence"/>
</dbReference>
<dbReference type="AlphaFoldDB" id="A0A919JVT7"/>
<dbReference type="EMBL" id="BOMQ01000092">
    <property type="protein sequence ID" value="GIE53919.1"/>
    <property type="molecule type" value="Genomic_DNA"/>
</dbReference>
<name>A0A919JVT7_9ACTN</name>
<feature type="region of interest" description="Disordered" evidence="1">
    <location>
        <begin position="94"/>
        <end position="127"/>
    </location>
</feature>
<protein>
    <submittedName>
        <fullName evidence="2">Uncharacterized protein</fullName>
    </submittedName>
</protein>
<accession>A0A919JVT7</accession>
<organism evidence="2 3">
    <name type="scientific">Actinoplanes nipponensis</name>
    <dbReference type="NCBI Taxonomy" id="135950"/>
    <lineage>
        <taxon>Bacteria</taxon>
        <taxon>Bacillati</taxon>
        <taxon>Actinomycetota</taxon>
        <taxon>Actinomycetes</taxon>
        <taxon>Micromonosporales</taxon>
        <taxon>Micromonosporaceae</taxon>
        <taxon>Actinoplanes</taxon>
    </lineage>
</organism>
<sequence>MARHACDLGNLWTEGAQAMADELPVTEDELRNLATKLDEFARTLSETERGVLLTIMHRFGRPAAEPAPAVRAGLLSEGFRDAYERGRGTAFRTVAESAKGGSIQDALDGPSVENSVQHSGPDTEPPR</sequence>
<evidence type="ECO:0000313" key="3">
    <source>
        <dbReference type="Proteomes" id="UP000647172"/>
    </source>
</evidence>
<keyword evidence="3" id="KW-1185">Reference proteome</keyword>
<gene>
    <name evidence="2" type="ORF">Ani05nite_74530</name>
</gene>
<comment type="caution">
    <text evidence="2">The sequence shown here is derived from an EMBL/GenBank/DDBJ whole genome shotgun (WGS) entry which is preliminary data.</text>
</comment>
<proteinExistence type="predicted"/>
<evidence type="ECO:0000313" key="2">
    <source>
        <dbReference type="EMBL" id="GIE53919.1"/>
    </source>
</evidence>
<evidence type="ECO:0000256" key="1">
    <source>
        <dbReference type="SAM" id="MobiDB-lite"/>
    </source>
</evidence>
<reference evidence="2" key="1">
    <citation type="submission" date="2021-01" db="EMBL/GenBank/DDBJ databases">
        <title>Whole genome shotgun sequence of Actinoplanes nipponensis NBRC 14063.</title>
        <authorList>
            <person name="Komaki H."/>
            <person name="Tamura T."/>
        </authorList>
    </citation>
    <scope>NUCLEOTIDE SEQUENCE</scope>
    <source>
        <strain evidence="2">NBRC 14063</strain>
    </source>
</reference>